<name>A0A5J6TAV2_9CAUD</name>
<dbReference type="Proteomes" id="UP000327513">
    <property type="component" value="Segment"/>
</dbReference>
<evidence type="ECO:0000313" key="2">
    <source>
        <dbReference type="EMBL" id="QFG06646.1"/>
    </source>
</evidence>
<accession>A0A5J6TAV2</accession>
<evidence type="ECO:0000313" key="3">
    <source>
        <dbReference type="Proteomes" id="UP000327513"/>
    </source>
</evidence>
<dbReference type="EMBL" id="MN098326">
    <property type="protein sequence ID" value="QFG06646.1"/>
    <property type="molecule type" value="Genomic_DNA"/>
</dbReference>
<feature type="region of interest" description="Disordered" evidence="1">
    <location>
        <begin position="1"/>
        <end position="32"/>
    </location>
</feature>
<keyword evidence="3" id="KW-1185">Reference proteome</keyword>
<gene>
    <name evidence="2" type="ORF">CPT_Myduc_023</name>
</gene>
<organism evidence="2 3">
    <name type="scientific">Proteus phage Myduc</name>
    <dbReference type="NCBI Taxonomy" id="2650874"/>
    <lineage>
        <taxon>Viruses</taxon>
        <taxon>Duplodnaviria</taxon>
        <taxon>Heunggongvirae</taxon>
        <taxon>Uroviricota</taxon>
        <taxon>Caudoviricetes</taxon>
        <taxon>Chaseviridae</taxon>
        <taxon>Cleopatravirinae</taxon>
        <taxon>Myducvirus</taxon>
        <taxon>Myducvirus myduc</taxon>
    </lineage>
</organism>
<protein>
    <submittedName>
        <fullName evidence="2">Putative ssDNA binding protein</fullName>
    </submittedName>
</protein>
<feature type="region of interest" description="Disordered" evidence="1">
    <location>
        <begin position="65"/>
        <end position="130"/>
    </location>
</feature>
<evidence type="ECO:0000256" key="1">
    <source>
        <dbReference type="SAM" id="MobiDB-lite"/>
    </source>
</evidence>
<feature type="compositionally biased region" description="Low complexity" evidence="1">
    <location>
        <begin position="78"/>
        <end position="118"/>
    </location>
</feature>
<reference evidence="3" key="1">
    <citation type="submission" date="2019-06" db="EMBL/GenBank/DDBJ databases">
        <title>Complete genome of Proteus mirabilis phage Myduc.</title>
        <authorList>
            <person name="Tran J.S."/>
            <person name="Lessor L."/>
            <person name="O'Leary C."/>
            <person name="Bonasera R.M."/>
            <person name="Liu M."/>
        </authorList>
    </citation>
    <scope>NUCLEOTIDE SEQUENCE [LARGE SCALE GENOMIC DNA]</scope>
</reference>
<proteinExistence type="predicted"/>
<sequence>MSNENFNDLNRGFVMNNERRENDKQPNVTGRVNVNGIWYFVSMWNGTTSTGKWYSSMALTEMTQQQVDSMMAKRKQRPQGQQQQPQQAQQTQQPQHSGVQQQQTQHQQTAQSQIQNQQEPPMDFDDDIPF</sequence>